<protein>
    <submittedName>
        <fullName evidence="3">Uncharacterized protein</fullName>
    </submittedName>
</protein>
<reference evidence="3" key="1">
    <citation type="submission" date="2021-02" db="EMBL/GenBank/DDBJ databases">
        <title>Comparative genomics reveals that relaxation of natural selection precedes convergent phenotypic evolution of cavefish.</title>
        <authorList>
            <person name="Peng Z."/>
        </authorList>
    </citation>
    <scope>NUCLEOTIDE SEQUENCE</scope>
    <source>
        <tissue evidence="3">Muscle</tissue>
    </source>
</reference>
<feature type="chain" id="PRO_5040790559" evidence="2">
    <location>
        <begin position="23"/>
        <end position="179"/>
    </location>
</feature>
<dbReference type="Proteomes" id="UP001059041">
    <property type="component" value="Linkage Group LG21"/>
</dbReference>
<keyword evidence="1" id="KW-1133">Transmembrane helix</keyword>
<gene>
    <name evidence="3" type="ORF">IRJ41_015349</name>
</gene>
<keyword evidence="1" id="KW-0472">Membrane</keyword>
<evidence type="ECO:0000256" key="2">
    <source>
        <dbReference type="SAM" id="SignalP"/>
    </source>
</evidence>
<dbReference type="EMBL" id="JAFHDT010000021">
    <property type="protein sequence ID" value="KAI7794549.1"/>
    <property type="molecule type" value="Genomic_DNA"/>
</dbReference>
<evidence type="ECO:0000313" key="4">
    <source>
        <dbReference type="Proteomes" id="UP001059041"/>
    </source>
</evidence>
<organism evidence="3 4">
    <name type="scientific">Triplophysa rosa</name>
    <name type="common">Cave loach</name>
    <dbReference type="NCBI Taxonomy" id="992332"/>
    <lineage>
        <taxon>Eukaryota</taxon>
        <taxon>Metazoa</taxon>
        <taxon>Chordata</taxon>
        <taxon>Craniata</taxon>
        <taxon>Vertebrata</taxon>
        <taxon>Euteleostomi</taxon>
        <taxon>Actinopterygii</taxon>
        <taxon>Neopterygii</taxon>
        <taxon>Teleostei</taxon>
        <taxon>Ostariophysi</taxon>
        <taxon>Cypriniformes</taxon>
        <taxon>Nemacheilidae</taxon>
        <taxon>Triplophysa</taxon>
    </lineage>
</organism>
<keyword evidence="1" id="KW-0812">Transmembrane</keyword>
<comment type="caution">
    <text evidence="3">The sequence shown here is derived from an EMBL/GenBank/DDBJ whole genome shotgun (WGS) entry which is preliminary data.</text>
</comment>
<evidence type="ECO:0000313" key="3">
    <source>
        <dbReference type="EMBL" id="KAI7794549.1"/>
    </source>
</evidence>
<name>A0A9W7TCP8_TRIRA</name>
<feature type="transmembrane region" description="Helical" evidence="1">
    <location>
        <begin position="148"/>
        <end position="169"/>
    </location>
</feature>
<dbReference type="AlphaFoldDB" id="A0A9W7TCP8"/>
<proteinExistence type="predicted"/>
<sequence length="179" mass="19912">MIKMSLLTLLAVLLHFYSWAAAADVDNDIVSQEVMEGNNFTISTKLPKLDTDPQSLFTLVNGTSEVPLAQLTCHFLKCLPNYWTSGVLLEFNEENVTLILLKITRSQTGLYKVRDLSSQQPKDKCFNVTVYVPPPEPPPSSRYTDAPVIVATIGFIVIVVAIIIGVIFFKCRRASFISD</sequence>
<dbReference type="InterPro" id="IPR013783">
    <property type="entry name" value="Ig-like_fold"/>
</dbReference>
<keyword evidence="4" id="KW-1185">Reference proteome</keyword>
<accession>A0A9W7TCP8</accession>
<dbReference type="PANTHER" id="PTHR21063:SF4">
    <property type="entry name" value="CD48 ANTIGEN-RELATED"/>
    <property type="match status" value="1"/>
</dbReference>
<evidence type="ECO:0000256" key="1">
    <source>
        <dbReference type="SAM" id="Phobius"/>
    </source>
</evidence>
<dbReference type="Gene3D" id="2.60.40.10">
    <property type="entry name" value="Immunoglobulins"/>
    <property type="match status" value="1"/>
</dbReference>
<feature type="signal peptide" evidence="2">
    <location>
        <begin position="1"/>
        <end position="22"/>
    </location>
</feature>
<keyword evidence="2" id="KW-0732">Signal</keyword>
<dbReference type="PANTHER" id="PTHR21063">
    <property type="entry name" value="LFA-3"/>
    <property type="match status" value="1"/>
</dbReference>